<sequence length="238" mass="27208">MLEALEQQLDALGITLDEFSELTIRLLDYGIISRDDSQIEQQYYDRLVRCEALLVDYFAVLRIRILHDKQFHFVRLYPPGAEVPGQPSQDALQGAPLRQRPSQHEVALILVLRTLYDQGLREARMDEQGVVATTVENVGITLRNLMGRSLPENITERRQLWRRLRQWRLIRMAEDAVLDPIDAVLHIRPTIVSLVSDAVLQQLEQPAQPPMEEPEPTEGTPEQSNVGQDAQDIAQESQ</sequence>
<dbReference type="RefSeq" id="WP_380695029.1">
    <property type="nucleotide sequence ID" value="NZ_JBHRYR010000003.1"/>
</dbReference>
<evidence type="ECO:0000313" key="2">
    <source>
        <dbReference type="EMBL" id="MFC3852634.1"/>
    </source>
</evidence>
<accession>A0ABV7ZXD7</accession>
<name>A0ABV7ZXD7_9GAMM</name>
<feature type="compositionally biased region" description="Polar residues" evidence="1">
    <location>
        <begin position="224"/>
        <end position="238"/>
    </location>
</feature>
<reference evidence="3" key="1">
    <citation type="journal article" date="2019" name="Int. J. Syst. Evol. Microbiol.">
        <title>The Global Catalogue of Microorganisms (GCM) 10K type strain sequencing project: providing services to taxonomists for standard genome sequencing and annotation.</title>
        <authorList>
            <consortium name="The Broad Institute Genomics Platform"/>
            <consortium name="The Broad Institute Genome Sequencing Center for Infectious Disease"/>
            <person name="Wu L."/>
            <person name="Ma J."/>
        </authorList>
    </citation>
    <scope>NUCLEOTIDE SEQUENCE [LARGE SCALE GENOMIC DNA]</scope>
    <source>
        <strain evidence="3">IBRC 10765</strain>
    </source>
</reference>
<dbReference type="Proteomes" id="UP001595617">
    <property type="component" value="Unassembled WGS sequence"/>
</dbReference>
<evidence type="ECO:0000256" key="1">
    <source>
        <dbReference type="SAM" id="MobiDB-lite"/>
    </source>
</evidence>
<evidence type="ECO:0000313" key="3">
    <source>
        <dbReference type="Proteomes" id="UP001595617"/>
    </source>
</evidence>
<organism evidence="2 3">
    <name type="scientific">Saccharospirillum mangrovi</name>
    <dbReference type="NCBI Taxonomy" id="2161747"/>
    <lineage>
        <taxon>Bacteria</taxon>
        <taxon>Pseudomonadati</taxon>
        <taxon>Pseudomonadota</taxon>
        <taxon>Gammaproteobacteria</taxon>
        <taxon>Oceanospirillales</taxon>
        <taxon>Saccharospirillaceae</taxon>
        <taxon>Saccharospirillum</taxon>
    </lineage>
</organism>
<dbReference type="InterPro" id="IPR025449">
    <property type="entry name" value="JetB"/>
</dbReference>
<dbReference type="Pfam" id="PF13835">
    <property type="entry name" value="DUF4194"/>
    <property type="match status" value="1"/>
</dbReference>
<proteinExistence type="predicted"/>
<feature type="region of interest" description="Disordered" evidence="1">
    <location>
        <begin position="202"/>
        <end position="238"/>
    </location>
</feature>
<gene>
    <name evidence="2" type="ORF">ACFOOG_07300</name>
</gene>
<keyword evidence="3" id="KW-1185">Reference proteome</keyword>
<comment type="caution">
    <text evidence="2">The sequence shown here is derived from an EMBL/GenBank/DDBJ whole genome shotgun (WGS) entry which is preliminary data.</text>
</comment>
<protein>
    <submittedName>
        <fullName evidence="2">DUF4194 domain-containing protein</fullName>
    </submittedName>
</protein>
<dbReference type="EMBL" id="JBHRYR010000003">
    <property type="protein sequence ID" value="MFC3852634.1"/>
    <property type="molecule type" value="Genomic_DNA"/>
</dbReference>